<proteinExistence type="predicted"/>
<gene>
    <name evidence="6" type="ORF">HD600_002070</name>
</gene>
<dbReference type="AlphaFoldDB" id="A0A7W9CDG0"/>
<evidence type="ECO:0000313" key="7">
    <source>
        <dbReference type="Proteomes" id="UP000517712"/>
    </source>
</evidence>
<dbReference type="Pfam" id="PF13411">
    <property type="entry name" value="MerR_1"/>
    <property type="match status" value="1"/>
</dbReference>
<evidence type="ECO:0000259" key="5">
    <source>
        <dbReference type="PROSITE" id="PS50937"/>
    </source>
</evidence>
<dbReference type="PROSITE" id="PS50937">
    <property type="entry name" value="HTH_MERR_2"/>
    <property type="match status" value="1"/>
</dbReference>
<dbReference type="PROSITE" id="PS00552">
    <property type="entry name" value="HTH_MERR_1"/>
    <property type="match status" value="1"/>
</dbReference>
<comment type="caution">
    <text evidence="6">The sequence shown here is derived from an EMBL/GenBank/DDBJ whole genome shotgun (WGS) entry which is preliminary data.</text>
</comment>
<keyword evidence="7" id="KW-1185">Reference proteome</keyword>
<reference evidence="6 7" key="1">
    <citation type="submission" date="2020-08" db="EMBL/GenBank/DDBJ databases">
        <title>Sequencing the genomes of 1000 actinobacteria strains.</title>
        <authorList>
            <person name="Klenk H.-P."/>
        </authorList>
    </citation>
    <scope>NUCLEOTIDE SEQUENCE [LARGE SCALE GENOMIC DNA]</scope>
    <source>
        <strain evidence="6 7">DSM 24823</strain>
    </source>
</reference>
<dbReference type="InterPro" id="IPR009061">
    <property type="entry name" value="DNA-bd_dom_put_sf"/>
</dbReference>
<dbReference type="PANTHER" id="PTHR30204:SF69">
    <property type="entry name" value="MERR-FAMILY TRANSCRIPTIONAL REGULATOR"/>
    <property type="match status" value="1"/>
</dbReference>
<dbReference type="Proteomes" id="UP000517712">
    <property type="component" value="Unassembled WGS sequence"/>
</dbReference>
<keyword evidence="3 6" id="KW-0238">DNA-binding</keyword>
<keyword evidence="4" id="KW-0804">Transcription</keyword>
<evidence type="ECO:0000313" key="6">
    <source>
        <dbReference type="EMBL" id="MBB5743573.1"/>
    </source>
</evidence>
<dbReference type="InterPro" id="IPR047057">
    <property type="entry name" value="MerR_fam"/>
</dbReference>
<accession>A0A7W9CDG0</accession>
<sequence>MKIGELAAVVGVSPRLIRYYEQQGLLTSARSDNGYRTYRDADVDRLRRVAGLVQAGIPTRLVKVLVDAEDAAARADETCPREVAELLSAELDGLDERIDCMTRSRDTIRRYLQRTNQEIEQRETVSV</sequence>
<evidence type="ECO:0000256" key="1">
    <source>
        <dbReference type="ARBA" id="ARBA00022491"/>
    </source>
</evidence>
<keyword evidence="2" id="KW-0805">Transcription regulation</keyword>
<dbReference type="SMART" id="SM00422">
    <property type="entry name" value="HTH_MERR"/>
    <property type="match status" value="1"/>
</dbReference>
<dbReference type="Gene3D" id="1.10.1660.10">
    <property type="match status" value="1"/>
</dbReference>
<keyword evidence="1" id="KW-0678">Repressor</keyword>
<organism evidence="6 7">
    <name type="scientific">Microbacterium ginsengiterrae</name>
    <dbReference type="NCBI Taxonomy" id="546115"/>
    <lineage>
        <taxon>Bacteria</taxon>
        <taxon>Bacillati</taxon>
        <taxon>Actinomycetota</taxon>
        <taxon>Actinomycetes</taxon>
        <taxon>Micrococcales</taxon>
        <taxon>Microbacteriaceae</taxon>
        <taxon>Microbacterium</taxon>
    </lineage>
</organism>
<dbReference type="InterPro" id="IPR000551">
    <property type="entry name" value="MerR-type_HTH_dom"/>
</dbReference>
<dbReference type="SUPFAM" id="SSF46955">
    <property type="entry name" value="Putative DNA-binding domain"/>
    <property type="match status" value="1"/>
</dbReference>
<evidence type="ECO:0000256" key="2">
    <source>
        <dbReference type="ARBA" id="ARBA00023015"/>
    </source>
</evidence>
<protein>
    <submittedName>
        <fullName evidence="6">DNA-binding transcriptional MerR regulator</fullName>
    </submittedName>
</protein>
<name>A0A7W9CDG0_9MICO</name>
<dbReference type="GO" id="GO:0003677">
    <property type="term" value="F:DNA binding"/>
    <property type="evidence" value="ECO:0007669"/>
    <property type="project" value="UniProtKB-KW"/>
</dbReference>
<dbReference type="RefSeq" id="WP_144795791.1">
    <property type="nucleotide sequence ID" value="NZ_BAAAPG010000001.1"/>
</dbReference>
<evidence type="ECO:0000256" key="3">
    <source>
        <dbReference type="ARBA" id="ARBA00023125"/>
    </source>
</evidence>
<dbReference type="GO" id="GO:0003700">
    <property type="term" value="F:DNA-binding transcription factor activity"/>
    <property type="evidence" value="ECO:0007669"/>
    <property type="project" value="InterPro"/>
</dbReference>
<dbReference type="EMBL" id="JACHMU010000001">
    <property type="protein sequence ID" value="MBB5743573.1"/>
    <property type="molecule type" value="Genomic_DNA"/>
</dbReference>
<dbReference type="PANTHER" id="PTHR30204">
    <property type="entry name" value="REDOX-CYCLING DRUG-SENSING TRANSCRIPTIONAL ACTIVATOR SOXR"/>
    <property type="match status" value="1"/>
</dbReference>
<dbReference type="PRINTS" id="PR00040">
    <property type="entry name" value="HTHMERR"/>
</dbReference>
<evidence type="ECO:0000256" key="4">
    <source>
        <dbReference type="ARBA" id="ARBA00023163"/>
    </source>
</evidence>
<feature type="domain" description="HTH merR-type" evidence="5">
    <location>
        <begin position="1"/>
        <end position="68"/>
    </location>
</feature>